<dbReference type="PANTHER" id="PTHR43649">
    <property type="entry name" value="ARABINOSE-BINDING PROTEIN-RELATED"/>
    <property type="match status" value="1"/>
</dbReference>
<keyword evidence="3" id="KW-1185">Reference proteome</keyword>
<dbReference type="InterPro" id="IPR006059">
    <property type="entry name" value="SBP"/>
</dbReference>
<feature type="chain" id="PRO_5046621746" evidence="1">
    <location>
        <begin position="24"/>
        <end position="426"/>
    </location>
</feature>
<comment type="caution">
    <text evidence="2">The sequence shown here is derived from an EMBL/GenBank/DDBJ whole genome shotgun (WGS) entry which is preliminary data.</text>
</comment>
<name>A0ABS4WXX6_9MICO</name>
<protein>
    <submittedName>
        <fullName evidence="2">Multiple sugar transport system substrate-binding protein</fullName>
    </submittedName>
</protein>
<evidence type="ECO:0000313" key="3">
    <source>
        <dbReference type="Proteomes" id="UP001519290"/>
    </source>
</evidence>
<keyword evidence="2" id="KW-0762">Sugar transport</keyword>
<evidence type="ECO:0000256" key="1">
    <source>
        <dbReference type="SAM" id="SignalP"/>
    </source>
</evidence>
<dbReference type="PANTHER" id="PTHR43649:SF11">
    <property type="entry name" value="ABC TRANSPORTER SUBSTRATE-BINDING PROTEIN YESO-RELATED"/>
    <property type="match status" value="1"/>
</dbReference>
<organism evidence="2 3">
    <name type="scientific">Brachybacterium sacelli</name>
    <dbReference type="NCBI Taxonomy" id="173364"/>
    <lineage>
        <taxon>Bacteria</taxon>
        <taxon>Bacillati</taxon>
        <taxon>Actinomycetota</taxon>
        <taxon>Actinomycetes</taxon>
        <taxon>Micrococcales</taxon>
        <taxon>Dermabacteraceae</taxon>
        <taxon>Brachybacterium</taxon>
    </lineage>
</organism>
<evidence type="ECO:0000313" key="2">
    <source>
        <dbReference type="EMBL" id="MBP2381060.1"/>
    </source>
</evidence>
<accession>A0ABS4WXX6</accession>
<dbReference type="InterPro" id="IPR006311">
    <property type="entry name" value="TAT_signal"/>
</dbReference>
<dbReference type="Pfam" id="PF01547">
    <property type="entry name" value="SBP_bac_1"/>
    <property type="match status" value="1"/>
</dbReference>
<reference evidence="2 3" key="1">
    <citation type="submission" date="2021-03" db="EMBL/GenBank/DDBJ databases">
        <title>Sequencing the genomes of 1000 actinobacteria strains.</title>
        <authorList>
            <person name="Klenk H.-P."/>
        </authorList>
    </citation>
    <scope>NUCLEOTIDE SEQUENCE [LARGE SCALE GENOMIC DNA]</scope>
    <source>
        <strain evidence="2 3">DSM 14566</strain>
    </source>
</reference>
<keyword evidence="1" id="KW-0732">Signal</keyword>
<dbReference type="RefSeq" id="WP_209899955.1">
    <property type="nucleotide sequence ID" value="NZ_BAAAJW010000004.1"/>
</dbReference>
<feature type="signal peptide" evidence="1">
    <location>
        <begin position="1"/>
        <end position="23"/>
    </location>
</feature>
<keyword evidence="2" id="KW-0813">Transport</keyword>
<dbReference type="InterPro" id="IPR050490">
    <property type="entry name" value="Bact_solute-bd_prot1"/>
</dbReference>
<dbReference type="PROSITE" id="PS51318">
    <property type="entry name" value="TAT"/>
    <property type="match status" value="1"/>
</dbReference>
<dbReference type="SUPFAM" id="SSF53850">
    <property type="entry name" value="Periplasmic binding protein-like II"/>
    <property type="match status" value="1"/>
</dbReference>
<dbReference type="Gene3D" id="3.40.190.10">
    <property type="entry name" value="Periplasmic binding protein-like II"/>
    <property type="match status" value="2"/>
</dbReference>
<proteinExistence type="predicted"/>
<sequence>MTRFTRRSLLAAGGAAAALPLGACGPGARNASADLLVAWYGGQPVHDGVGGALEKYQQEHPDVPVTPQKAAFDDYWDKLATQVAGGQGPDLVRMSMTWLTEYADRGALLDLSDLTGQAIDISGFDEDAATAGTTDDGRFGIGQSSITQTTFRNPHLAQEHGLELPGAWSWQEFTEFATALAEQAGPGTYGTADAGADLQLFEVFARQHGTELFDGQSLAVGTDVIEQWLVMWQDLRDAGAAPPPEITAEATGFENSPFATLNAAVTFGWVQQVTFFQPVMPEHPLEVGDIPGATAGDRSGQFVTALDFWSILSTSARPEDAAAVVDFLVSEPAAITSIGLSLGVPPSATTRDLLGESADSAAGKAMAYVEEVTGTTGAPPGPWPRGYGALQGTEFGRLNEDVAFGRTTASAAAASFVETAASALSG</sequence>
<dbReference type="EMBL" id="JAGIOD010000001">
    <property type="protein sequence ID" value="MBP2381060.1"/>
    <property type="molecule type" value="Genomic_DNA"/>
</dbReference>
<dbReference type="Proteomes" id="UP001519290">
    <property type="component" value="Unassembled WGS sequence"/>
</dbReference>
<gene>
    <name evidence="2" type="ORF">JOF43_001017</name>
</gene>